<comment type="catalytic activity">
    <reaction evidence="8">
        <text>(6R)-5,10-methylene-5,6,7,8-tetrahydrofolate + glycine + H2O = (6S)-5,6,7,8-tetrahydrofolate + L-serine</text>
        <dbReference type="Rhea" id="RHEA:15481"/>
        <dbReference type="ChEBI" id="CHEBI:15377"/>
        <dbReference type="ChEBI" id="CHEBI:15636"/>
        <dbReference type="ChEBI" id="CHEBI:33384"/>
        <dbReference type="ChEBI" id="CHEBI:57305"/>
        <dbReference type="ChEBI" id="CHEBI:57453"/>
        <dbReference type="EC" id="2.1.2.1"/>
    </reaction>
</comment>
<dbReference type="InterPro" id="IPR049943">
    <property type="entry name" value="Ser_HO-MeTrfase-like"/>
</dbReference>
<comment type="subcellular location">
    <subcellularLocation>
        <location evidence="8">Cytoplasm</location>
    </subcellularLocation>
</comment>
<keyword evidence="5 8" id="KW-0028">Amino-acid biosynthesis</keyword>
<comment type="similarity">
    <text evidence="2 8">Belongs to the SHMT family.</text>
</comment>
<evidence type="ECO:0000256" key="2">
    <source>
        <dbReference type="ARBA" id="ARBA00006376"/>
    </source>
</evidence>
<keyword evidence="7 8" id="KW-0663">Pyridoxal phosphate</keyword>
<feature type="binding site" evidence="8">
    <location>
        <begin position="354"/>
        <end position="356"/>
    </location>
    <ligand>
        <name>(6S)-5,6,7,8-tetrahydrofolate</name>
        <dbReference type="ChEBI" id="CHEBI:57453"/>
    </ligand>
</feature>
<evidence type="ECO:0000256" key="3">
    <source>
        <dbReference type="ARBA" id="ARBA00022490"/>
    </source>
</evidence>
<sequence>MNQVSLAAFDSQVAAAVAEEVARQEAHVELIASENYASRAVMEAQGTQLTNKYAEGYPGKRYYGGCEHVDVVEQLAIDRACDLFGADYANVQPHSGAQANAAAFMALVKPGDTILGMSLAHGGHLTHGAAPNFSGKHYHAVQYGLNPETGEIDYEEVERLARSHKPKLIIAGFSAYARVVDWRRFRTIADEVGAWFMVDMAHVAGLIAAGHYPSPIPHAHVVTTTTHKTLRGPRGGLILSAAGDADLYKKLNGAVFPGQQGGPLMHVIAAKAVAFKEAMSQEFVQYQQRVIDNARAMAGVFMARGYDVVSGGTDDHLFLVSLIKQGVTGKDADAALGRAHITVNKNAVPNDPQSPFVTSGLRIGTPAVTTRGFSETECGELAGWICDILDVLAEQRNSDAVEAEVREKVAELCERHPVYATPAADGDKALAGEPAESVL</sequence>
<dbReference type="Proteomes" id="UP000814385">
    <property type="component" value="Unassembled WGS sequence"/>
</dbReference>
<name>A0ABS9PAJ2_9GAMM</name>
<keyword evidence="3 8" id="KW-0963">Cytoplasm</keyword>
<comment type="caution">
    <text evidence="10">The sequence shown here is derived from an EMBL/GenBank/DDBJ whole genome shotgun (WGS) entry which is preliminary data.</text>
</comment>
<dbReference type="HAMAP" id="MF_00051">
    <property type="entry name" value="SHMT"/>
    <property type="match status" value="1"/>
</dbReference>
<evidence type="ECO:0000256" key="5">
    <source>
        <dbReference type="ARBA" id="ARBA00022605"/>
    </source>
</evidence>
<evidence type="ECO:0000259" key="9">
    <source>
        <dbReference type="Pfam" id="PF00464"/>
    </source>
</evidence>
<evidence type="ECO:0000256" key="8">
    <source>
        <dbReference type="HAMAP-Rule" id="MF_00051"/>
    </source>
</evidence>
<dbReference type="Gene3D" id="3.40.640.10">
    <property type="entry name" value="Type I PLP-dependent aspartate aminotransferase-like (Major domain)"/>
    <property type="match status" value="1"/>
</dbReference>
<dbReference type="InterPro" id="IPR019798">
    <property type="entry name" value="Ser_HO-MeTrfase_PLP_BS"/>
</dbReference>
<dbReference type="PANTHER" id="PTHR11680">
    <property type="entry name" value="SERINE HYDROXYMETHYLTRANSFERASE"/>
    <property type="match status" value="1"/>
</dbReference>
<comment type="pathway">
    <text evidence="8">Amino-acid biosynthesis; glycine biosynthesis; glycine from L-serine: step 1/1.</text>
</comment>
<evidence type="ECO:0000256" key="6">
    <source>
        <dbReference type="ARBA" id="ARBA00022679"/>
    </source>
</evidence>
<dbReference type="CDD" id="cd00378">
    <property type="entry name" value="SHMT"/>
    <property type="match status" value="1"/>
</dbReference>
<feature type="binding site" evidence="8">
    <location>
        <position position="119"/>
    </location>
    <ligand>
        <name>(6S)-5,6,7,8-tetrahydrofolate</name>
        <dbReference type="ChEBI" id="CHEBI:57453"/>
    </ligand>
</feature>
<dbReference type="SUPFAM" id="SSF53383">
    <property type="entry name" value="PLP-dependent transferases"/>
    <property type="match status" value="1"/>
</dbReference>
<dbReference type="InterPro" id="IPR015424">
    <property type="entry name" value="PyrdxlP-dep_Trfase"/>
</dbReference>
<comment type="caution">
    <text evidence="8">Lacks conserved residue(s) required for the propagation of feature annotation.</text>
</comment>
<evidence type="ECO:0000313" key="10">
    <source>
        <dbReference type="EMBL" id="MCG6658780.1"/>
    </source>
</evidence>
<proteinExistence type="inferred from homology"/>
<dbReference type="Pfam" id="PF00464">
    <property type="entry name" value="SHMT"/>
    <property type="match status" value="1"/>
</dbReference>
<dbReference type="InterPro" id="IPR039429">
    <property type="entry name" value="SHMT-like_dom"/>
</dbReference>
<keyword evidence="6 8" id="KW-0808">Transferase</keyword>
<keyword evidence="4 8" id="KW-0554">One-carbon metabolism</keyword>
<dbReference type="NCBIfam" id="NF000586">
    <property type="entry name" value="PRK00011.1"/>
    <property type="match status" value="1"/>
</dbReference>
<dbReference type="Gene3D" id="3.90.1150.10">
    <property type="entry name" value="Aspartate Aminotransferase, domain 1"/>
    <property type="match status" value="1"/>
</dbReference>
<gene>
    <name evidence="8" type="primary">glyA</name>
    <name evidence="10" type="ORF">HOP52_13555</name>
</gene>
<comment type="cofactor">
    <cofactor evidence="1 8">
        <name>pyridoxal 5'-phosphate</name>
        <dbReference type="ChEBI" id="CHEBI:597326"/>
    </cofactor>
</comment>
<dbReference type="PIRSF" id="PIRSF000412">
    <property type="entry name" value="SHMT"/>
    <property type="match status" value="1"/>
</dbReference>
<evidence type="ECO:0000256" key="7">
    <source>
        <dbReference type="ARBA" id="ARBA00022898"/>
    </source>
</evidence>
<comment type="subunit">
    <text evidence="8">Homodimer.</text>
</comment>
<comment type="function">
    <text evidence="8">Catalyzes the reversible interconversion of serine and glycine with tetrahydrofolate (THF) serving as the one-carbon carrier. This reaction serves as the major source of one-carbon groups required for the biosynthesis of purines, thymidylate, methionine, and other important biomolecules. Also exhibits THF-independent aldolase activity toward beta-hydroxyamino acids, producing glycine and aldehydes, via a retro-aldol mechanism.</text>
</comment>
<comment type="pathway">
    <text evidence="8">One-carbon metabolism; tetrahydrofolate interconversion.</text>
</comment>
<feature type="binding site" evidence="8">
    <location>
        <begin position="123"/>
        <end position="125"/>
    </location>
    <ligand>
        <name>(6S)-5,6,7,8-tetrahydrofolate</name>
        <dbReference type="ChEBI" id="CHEBI:57453"/>
    </ligand>
</feature>
<keyword evidence="11" id="KW-1185">Reference proteome</keyword>
<dbReference type="RefSeq" id="WP_238977930.1">
    <property type="nucleotide sequence ID" value="NZ_JABFUC010000011.1"/>
</dbReference>
<evidence type="ECO:0000256" key="1">
    <source>
        <dbReference type="ARBA" id="ARBA00001933"/>
    </source>
</evidence>
<dbReference type="InterPro" id="IPR015421">
    <property type="entry name" value="PyrdxlP-dep_Trfase_major"/>
</dbReference>
<dbReference type="EC" id="2.1.2.1" evidence="8"/>
<feature type="site" description="Plays an important role in substrate specificity" evidence="8">
    <location>
        <position position="227"/>
    </location>
</feature>
<reference evidence="10 11" key="1">
    <citation type="submission" date="2020-05" db="EMBL/GenBank/DDBJ databases">
        <title>Comparative genomic analysis of denitrifying bacteria from Halomonas genus.</title>
        <authorList>
            <person name="Wang L."/>
            <person name="Shao Z."/>
        </authorList>
    </citation>
    <scope>NUCLEOTIDE SEQUENCE [LARGE SCALE GENOMIC DNA]</scope>
    <source>
        <strain evidence="10 11">A4</strain>
    </source>
</reference>
<evidence type="ECO:0000256" key="4">
    <source>
        <dbReference type="ARBA" id="ARBA00022563"/>
    </source>
</evidence>
<dbReference type="PROSITE" id="PS00096">
    <property type="entry name" value="SHMT"/>
    <property type="match status" value="1"/>
</dbReference>
<protein>
    <recommendedName>
        <fullName evidence="8">Serine hydroxymethyltransferase</fullName>
        <shortName evidence="8">SHMT</shortName>
        <shortName evidence="8">Serine methylase</shortName>
        <ecNumber evidence="8">2.1.2.1</ecNumber>
    </recommendedName>
</protein>
<dbReference type="PANTHER" id="PTHR11680:SF50">
    <property type="entry name" value="SERINE HYDROXYMETHYLTRANSFERASE"/>
    <property type="match status" value="1"/>
</dbReference>
<feature type="domain" description="Serine hydroxymethyltransferase-like" evidence="9">
    <location>
        <begin position="7"/>
        <end position="385"/>
    </location>
</feature>
<dbReference type="InterPro" id="IPR015422">
    <property type="entry name" value="PyrdxlP-dep_Trfase_small"/>
</dbReference>
<dbReference type="InterPro" id="IPR001085">
    <property type="entry name" value="Ser_HO-MeTrfase"/>
</dbReference>
<accession>A0ABS9PAJ2</accession>
<organism evidence="10 11">
    <name type="scientific">Billgrantia campisalis</name>
    <dbReference type="NCBI Taxonomy" id="74661"/>
    <lineage>
        <taxon>Bacteria</taxon>
        <taxon>Pseudomonadati</taxon>
        <taxon>Pseudomonadota</taxon>
        <taxon>Gammaproteobacteria</taxon>
        <taxon>Oceanospirillales</taxon>
        <taxon>Halomonadaceae</taxon>
        <taxon>Billgrantia</taxon>
    </lineage>
</organism>
<feature type="modified residue" description="N6-(pyridoxal phosphate)lysine" evidence="8">
    <location>
        <position position="228"/>
    </location>
</feature>
<evidence type="ECO:0000313" key="11">
    <source>
        <dbReference type="Proteomes" id="UP000814385"/>
    </source>
</evidence>
<dbReference type="EMBL" id="JABFUC010000011">
    <property type="protein sequence ID" value="MCG6658780.1"/>
    <property type="molecule type" value="Genomic_DNA"/>
</dbReference>